<dbReference type="STRING" id="742727.HMPREF9447_00026"/>
<proteinExistence type="predicted"/>
<dbReference type="AlphaFoldDB" id="K9E5G9"/>
<comment type="caution">
    <text evidence="1">The sequence shown here is derived from an EMBL/GenBank/DDBJ whole genome shotgun (WGS) entry which is preliminary data.</text>
</comment>
<gene>
    <name evidence="1" type="ORF">HMPREF9447_00026</name>
</gene>
<organism evidence="1 2">
    <name type="scientific">Bacteroides oleiciplenus YIT 12058</name>
    <dbReference type="NCBI Taxonomy" id="742727"/>
    <lineage>
        <taxon>Bacteria</taxon>
        <taxon>Pseudomonadati</taxon>
        <taxon>Bacteroidota</taxon>
        <taxon>Bacteroidia</taxon>
        <taxon>Bacteroidales</taxon>
        <taxon>Bacteroidaceae</taxon>
        <taxon>Bacteroides</taxon>
    </lineage>
</organism>
<evidence type="ECO:0000313" key="2">
    <source>
        <dbReference type="Proteomes" id="UP000009872"/>
    </source>
</evidence>
<protein>
    <submittedName>
        <fullName evidence="1">Uncharacterized protein</fullName>
    </submittedName>
</protein>
<keyword evidence="2" id="KW-1185">Reference proteome</keyword>
<dbReference type="Proteomes" id="UP000009872">
    <property type="component" value="Unassembled WGS sequence"/>
</dbReference>
<accession>K9E5G9</accession>
<reference evidence="1 2" key="1">
    <citation type="submission" date="2012-09" db="EMBL/GenBank/DDBJ databases">
        <title>The Genome Sequence of Bacteroides oleiciplenus YIT 12058.</title>
        <authorList>
            <consortium name="The Broad Institute Genome Sequencing Platform"/>
            <person name="Earl A."/>
            <person name="Ward D."/>
            <person name="Feldgarden M."/>
            <person name="Gevers D."/>
            <person name="Morotomi M."/>
            <person name="Walker B."/>
            <person name="Young S.K."/>
            <person name="Zeng Q."/>
            <person name="Gargeya S."/>
            <person name="Fitzgerald M."/>
            <person name="Haas B."/>
            <person name="Abouelleil A."/>
            <person name="Alvarado L."/>
            <person name="Arachchi H.M."/>
            <person name="Berlin A.M."/>
            <person name="Chapman S.B."/>
            <person name="Goldberg J."/>
            <person name="Griggs A."/>
            <person name="Gujja S."/>
            <person name="Hansen M."/>
            <person name="Howarth C."/>
            <person name="Imamovic A."/>
            <person name="Larimer J."/>
            <person name="McCowen C."/>
            <person name="Montmayeur A."/>
            <person name="Murphy C."/>
            <person name="Neiman D."/>
            <person name="Pearson M."/>
            <person name="Priest M."/>
            <person name="Roberts A."/>
            <person name="Saif S."/>
            <person name="Shea T."/>
            <person name="Sisk P."/>
            <person name="Sykes S."/>
            <person name="Wortman J."/>
            <person name="Nusbaum C."/>
            <person name="Birren B."/>
        </authorList>
    </citation>
    <scope>NUCLEOTIDE SEQUENCE [LARGE SCALE GENOMIC DNA]</scope>
    <source>
        <strain evidence="1 2">YIT 12058</strain>
    </source>
</reference>
<dbReference type="HOGENOM" id="CLU_3285108_0_0_10"/>
<name>K9E5G9_9BACE</name>
<sequence length="40" mass="4614">MLLSRNSGCKGRAFILIDKEFARFFCKPSEFRVIVLPLLP</sequence>
<dbReference type="EMBL" id="ADLF01000001">
    <property type="protein sequence ID" value="EKU92369.1"/>
    <property type="molecule type" value="Genomic_DNA"/>
</dbReference>
<evidence type="ECO:0000313" key="1">
    <source>
        <dbReference type="EMBL" id="EKU92369.1"/>
    </source>
</evidence>